<gene>
    <name evidence="1" type="ORF">DPEC_G00176880</name>
</gene>
<name>A0ACC2GES0_DALPE</name>
<proteinExistence type="predicted"/>
<dbReference type="EMBL" id="CM055741">
    <property type="protein sequence ID" value="KAJ8002154.1"/>
    <property type="molecule type" value="Genomic_DNA"/>
</dbReference>
<comment type="caution">
    <text evidence="1">The sequence shown here is derived from an EMBL/GenBank/DDBJ whole genome shotgun (WGS) entry which is preliminary data.</text>
</comment>
<sequence>MIGPFNNPPFELFRISPIGVATSKFTGKNRLIIDLSALHNSPFLSINSLIPLAEFSLKFHDIDQAIDMIKIAGRGAWLAKVDVTSAFKVMPIHPDSWHLFGVRWLEKYYFAVRLTFGCKSSPKIFDMLSEAVCWILSNNYAIPHLIHLLDDFLIISPPNAIPAAHLLSVQNVFSELGIPLAEEKTMGPATSIEFLGINLDSREFQASLPKEKIDRIILVSSTFLEKSGAPLYRISSHSRPPSTR</sequence>
<accession>A0ACC2GES0</accession>
<dbReference type="Proteomes" id="UP001157502">
    <property type="component" value="Chromosome 14"/>
</dbReference>
<reference evidence="1" key="1">
    <citation type="submission" date="2021-05" db="EMBL/GenBank/DDBJ databases">
        <authorList>
            <person name="Pan Q."/>
            <person name="Jouanno E."/>
            <person name="Zahm M."/>
            <person name="Klopp C."/>
            <person name="Cabau C."/>
            <person name="Louis A."/>
            <person name="Berthelot C."/>
            <person name="Parey E."/>
            <person name="Roest Crollius H."/>
            <person name="Montfort J."/>
            <person name="Robinson-Rechavi M."/>
            <person name="Bouchez O."/>
            <person name="Lampietro C."/>
            <person name="Lopez Roques C."/>
            <person name="Donnadieu C."/>
            <person name="Postlethwait J."/>
            <person name="Bobe J."/>
            <person name="Dillon D."/>
            <person name="Chandos A."/>
            <person name="von Hippel F."/>
            <person name="Guiguen Y."/>
        </authorList>
    </citation>
    <scope>NUCLEOTIDE SEQUENCE</scope>
    <source>
        <strain evidence="1">YG-Jan2019</strain>
    </source>
</reference>
<evidence type="ECO:0000313" key="1">
    <source>
        <dbReference type="EMBL" id="KAJ8002154.1"/>
    </source>
</evidence>
<protein>
    <submittedName>
        <fullName evidence="1">Uncharacterized protein</fullName>
    </submittedName>
</protein>
<keyword evidence="2" id="KW-1185">Reference proteome</keyword>
<organism evidence="1 2">
    <name type="scientific">Dallia pectoralis</name>
    <name type="common">Alaska blackfish</name>
    <dbReference type="NCBI Taxonomy" id="75939"/>
    <lineage>
        <taxon>Eukaryota</taxon>
        <taxon>Metazoa</taxon>
        <taxon>Chordata</taxon>
        <taxon>Craniata</taxon>
        <taxon>Vertebrata</taxon>
        <taxon>Euteleostomi</taxon>
        <taxon>Actinopterygii</taxon>
        <taxon>Neopterygii</taxon>
        <taxon>Teleostei</taxon>
        <taxon>Protacanthopterygii</taxon>
        <taxon>Esociformes</taxon>
        <taxon>Umbridae</taxon>
        <taxon>Dallia</taxon>
    </lineage>
</organism>
<evidence type="ECO:0000313" key="2">
    <source>
        <dbReference type="Proteomes" id="UP001157502"/>
    </source>
</evidence>